<dbReference type="EMBL" id="RJVU01069537">
    <property type="protein sequence ID" value="ROI69377.1"/>
    <property type="molecule type" value="Genomic_DNA"/>
</dbReference>
<organism evidence="2 3">
    <name type="scientific">Anabarilius grahami</name>
    <name type="common">Kanglang fish</name>
    <name type="synonym">Barilius grahami</name>
    <dbReference type="NCBI Taxonomy" id="495550"/>
    <lineage>
        <taxon>Eukaryota</taxon>
        <taxon>Metazoa</taxon>
        <taxon>Chordata</taxon>
        <taxon>Craniata</taxon>
        <taxon>Vertebrata</taxon>
        <taxon>Euteleostomi</taxon>
        <taxon>Actinopterygii</taxon>
        <taxon>Neopterygii</taxon>
        <taxon>Teleostei</taxon>
        <taxon>Ostariophysi</taxon>
        <taxon>Cypriniformes</taxon>
        <taxon>Xenocyprididae</taxon>
        <taxon>Xenocypridinae</taxon>
        <taxon>Xenocypridinae incertae sedis</taxon>
        <taxon>Anabarilius</taxon>
    </lineage>
</organism>
<name>A0A3N0XMQ9_ANAGA</name>
<feature type="compositionally biased region" description="Polar residues" evidence="1">
    <location>
        <begin position="168"/>
        <end position="178"/>
    </location>
</feature>
<feature type="compositionally biased region" description="Basic and acidic residues" evidence="1">
    <location>
        <begin position="100"/>
        <end position="109"/>
    </location>
</feature>
<sequence length="188" mass="21138">MFSDINGPQRCRRNSQLCTYRSSAALKVNQSWTLYDSSTHCRRMQSLKCVLCGPRLFVREMKRVRPGLKAVRLLPVATADRRQRSWRQDACTQPPSGKPIPDKPSERSDHAHAFREEYSRLYRLRPGISSGDVNVTEMLLYLMDVRDSQLISTCSPLVLLRTQTIMTGSGASSSQSNCPHLGLKGVPG</sequence>
<feature type="region of interest" description="Disordered" evidence="1">
    <location>
        <begin position="168"/>
        <end position="188"/>
    </location>
</feature>
<gene>
    <name evidence="2" type="ORF">DPX16_14317</name>
</gene>
<evidence type="ECO:0000313" key="2">
    <source>
        <dbReference type="EMBL" id="ROI69377.1"/>
    </source>
</evidence>
<dbReference type="AlphaFoldDB" id="A0A3N0XMQ9"/>
<proteinExistence type="predicted"/>
<reference evidence="2 3" key="1">
    <citation type="submission" date="2018-10" db="EMBL/GenBank/DDBJ databases">
        <title>Genome assembly for a Yunnan-Guizhou Plateau 3E fish, Anabarilius grahami (Regan), and its evolutionary and genetic applications.</title>
        <authorList>
            <person name="Jiang W."/>
        </authorList>
    </citation>
    <scope>NUCLEOTIDE SEQUENCE [LARGE SCALE GENOMIC DNA]</scope>
    <source>
        <strain evidence="2">AG-KIZ</strain>
        <tissue evidence="2">Muscle</tissue>
    </source>
</reference>
<comment type="caution">
    <text evidence="2">The sequence shown here is derived from an EMBL/GenBank/DDBJ whole genome shotgun (WGS) entry which is preliminary data.</text>
</comment>
<evidence type="ECO:0000313" key="3">
    <source>
        <dbReference type="Proteomes" id="UP000281406"/>
    </source>
</evidence>
<feature type="region of interest" description="Disordered" evidence="1">
    <location>
        <begin position="84"/>
        <end position="109"/>
    </location>
</feature>
<accession>A0A3N0XMQ9</accession>
<protein>
    <submittedName>
        <fullName evidence="2">Uncharacterized protein</fullName>
    </submittedName>
</protein>
<evidence type="ECO:0000256" key="1">
    <source>
        <dbReference type="SAM" id="MobiDB-lite"/>
    </source>
</evidence>
<keyword evidence="3" id="KW-1185">Reference proteome</keyword>
<dbReference type="Proteomes" id="UP000281406">
    <property type="component" value="Unassembled WGS sequence"/>
</dbReference>